<feature type="transmembrane region" description="Helical" evidence="1">
    <location>
        <begin position="146"/>
        <end position="168"/>
    </location>
</feature>
<gene>
    <name evidence="2" type="ORF">TVAG_456700</name>
</gene>
<dbReference type="VEuPathDB" id="TrichDB:TVAG_456700"/>
<dbReference type="Proteomes" id="UP000001542">
    <property type="component" value="Unassembled WGS sequence"/>
</dbReference>
<organism evidence="2 3">
    <name type="scientific">Trichomonas vaginalis (strain ATCC PRA-98 / G3)</name>
    <dbReference type="NCBI Taxonomy" id="412133"/>
    <lineage>
        <taxon>Eukaryota</taxon>
        <taxon>Metamonada</taxon>
        <taxon>Parabasalia</taxon>
        <taxon>Trichomonadida</taxon>
        <taxon>Trichomonadidae</taxon>
        <taxon>Trichomonas</taxon>
    </lineage>
</organism>
<reference evidence="2" key="2">
    <citation type="journal article" date="2007" name="Science">
        <title>Draft genome sequence of the sexually transmitted pathogen Trichomonas vaginalis.</title>
        <authorList>
            <person name="Carlton J.M."/>
            <person name="Hirt R.P."/>
            <person name="Silva J.C."/>
            <person name="Delcher A.L."/>
            <person name="Schatz M."/>
            <person name="Zhao Q."/>
            <person name="Wortman J.R."/>
            <person name="Bidwell S.L."/>
            <person name="Alsmark U.C.M."/>
            <person name="Besteiro S."/>
            <person name="Sicheritz-Ponten T."/>
            <person name="Noel C.J."/>
            <person name="Dacks J.B."/>
            <person name="Foster P.G."/>
            <person name="Simillion C."/>
            <person name="Van de Peer Y."/>
            <person name="Miranda-Saavedra D."/>
            <person name="Barton G.J."/>
            <person name="Westrop G.D."/>
            <person name="Mueller S."/>
            <person name="Dessi D."/>
            <person name="Fiori P.L."/>
            <person name="Ren Q."/>
            <person name="Paulsen I."/>
            <person name="Zhang H."/>
            <person name="Bastida-Corcuera F.D."/>
            <person name="Simoes-Barbosa A."/>
            <person name="Brown M.T."/>
            <person name="Hayes R.D."/>
            <person name="Mukherjee M."/>
            <person name="Okumura C.Y."/>
            <person name="Schneider R."/>
            <person name="Smith A.J."/>
            <person name="Vanacova S."/>
            <person name="Villalvazo M."/>
            <person name="Haas B.J."/>
            <person name="Pertea M."/>
            <person name="Feldblyum T.V."/>
            <person name="Utterback T.R."/>
            <person name="Shu C.L."/>
            <person name="Osoegawa K."/>
            <person name="de Jong P.J."/>
            <person name="Hrdy I."/>
            <person name="Horvathova L."/>
            <person name="Zubacova Z."/>
            <person name="Dolezal P."/>
            <person name="Malik S.B."/>
            <person name="Logsdon J.M. Jr."/>
            <person name="Henze K."/>
            <person name="Gupta A."/>
            <person name="Wang C.C."/>
            <person name="Dunne R.L."/>
            <person name="Upcroft J.A."/>
            <person name="Upcroft P."/>
            <person name="White O."/>
            <person name="Salzberg S.L."/>
            <person name="Tang P."/>
            <person name="Chiu C.-H."/>
            <person name="Lee Y.-S."/>
            <person name="Embley T.M."/>
            <person name="Coombs G.H."/>
            <person name="Mottram J.C."/>
            <person name="Tachezy J."/>
            <person name="Fraser-Liggett C.M."/>
            <person name="Johnson P.J."/>
        </authorList>
    </citation>
    <scope>NUCLEOTIDE SEQUENCE [LARGE SCALE GENOMIC DNA]</scope>
    <source>
        <strain evidence="2">G3</strain>
    </source>
</reference>
<evidence type="ECO:0000313" key="3">
    <source>
        <dbReference type="Proteomes" id="UP000001542"/>
    </source>
</evidence>
<reference evidence="2" key="1">
    <citation type="submission" date="2006-10" db="EMBL/GenBank/DDBJ databases">
        <authorList>
            <person name="Amadeo P."/>
            <person name="Zhao Q."/>
            <person name="Wortman J."/>
            <person name="Fraser-Liggett C."/>
            <person name="Carlton J."/>
        </authorList>
    </citation>
    <scope>NUCLEOTIDE SEQUENCE</scope>
    <source>
        <strain evidence="2">G3</strain>
    </source>
</reference>
<dbReference type="InParanoid" id="A2DBZ4"/>
<keyword evidence="1" id="KW-0472">Membrane</keyword>
<dbReference type="KEGG" id="tva:5467588"/>
<dbReference type="EMBL" id="DS113186">
    <property type="protein sequence ID" value="EAY22035.1"/>
    <property type="molecule type" value="Genomic_DNA"/>
</dbReference>
<feature type="transmembrane region" description="Helical" evidence="1">
    <location>
        <begin position="188"/>
        <end position="206"/>
    </location>
</feature>
<protein>
    <submittedName>
        <fullName evidence="2">Uncharacterized protein</fullName>
    </submittedName>
</protein>
<feature type="transmembrane region" description="Helical" evidence="1">
    <location>
        <begin position="258"/>
        <end position="281"/>
    </location>
</feature>
<keyword evidence="1" id="KW-0812">Transmembrane</keyword>
<dbReference type="AlphaFoldDB" id="A2DBZ4"/>
<feature type="transmembrane region" description="Helical" evidence="1">
    <location>
        <begin position="35"/>
        <end position="53"/>
    </location>
</feature>
<dbReference type="VEuPathDB" id="TrichDB:TVAGG3_0264110"/>
<feature type="transmembrane region" description="Helical" evidence="1">
    <location>
        <begin position="65"/>
        <end position="86"/>
    </location>
</feature>
<feature type="transmembrane region" description="Helical" evidence="1">
    <location>
        <begin position="106"/>
        <end position="125"/>
    </location>
</feature>
<dbReference type="RefSeq" id="XP_001583021.1">
    <property type="nucleotide sequence ID" value="XM_001582971.1"/>
</dbReference>
<proteinExistence type="predicted"/>
<keyword evidence="3" id="KW-1185">Reference proteome</keyword>
<keyword evidence="1" id="KW-1133">Transmembrane helix</keyword>
<accession>A2DBZ4</accession>
<sequence>MTQLPSLVLQYTKFNYCVGTPVLLFKCKGDEFPKIIVMALTIFTSFLFMHLAIRIMRINGFALKNLSIPSVRFCLINVVRFVVMYLYNEEFVIGYNIQSRSQLHKLSIYISDFLVQSAVIFLLEISRYMQVLSIKYANILTTTINILYYIILVRFIFTSILVIIPFSKTSSLYTFVFRTYVPYYQTEFYILFCAALVLMSYTFILTDNGSLFLDERSLGYIKIGMFLFVTSFWARYLLNEFYQMVYYDHKVDHMSRKQFLYADIMFKFALYCFLPLCYYYMLFSFMIPTKKEDSNDHLDEVLEVSIF</sequence>
<evidence type="ECO:0000256" key="1">
    <source>
        <dbReference type="SAM" id="Phobius"/>
    </source>
</evidence>
<feature type="transmembrane region" description="Helical" evidence="1">
    <location>
        <begin position="218"/>
        <end position="238"/>
    </location>
</feature>
<evidence type="ECO:0000313" key="2">
    <source>
        <dbReference type="EMBL" id="EAY22035.1"/>
    </source>
</evidence>
<name>A2DBZ4_TRIV3</name>